<comment type="catalytic activity">
    <reaction evidence="11">
        <text>a 4-hydroxy-3-(all-trans-polyprenyl)benzoate + 2 reduced [2Fe-2S]-[ferredoxin] + O2 + 2 H(+) = a 3,4-dihydroxy-5-(all-trans-polyprenyl)benzoate + 2 oxidized [2Fe-2S]-[ferredoxin] + H2O</text>
        <dbReference type="Rhea" id="RHEA:81195"/>
        <dbReference type="Rhea" id="RHEA-COMP:9514"/>
        <dbReference type="Rhea" id="RHEA-COMP:10000"/>
        <dbReference type="Rhea" id="RHEA-COMP:10001"/>
        <dbReference type="Rhea" id="RHEA-COMP:10930"/>
        <dbReference type="ChEBI" id="CHEBI:15377"/>
        <dbReference type="ChEBI" id="CHEBI:15378"/>
        <dbReference type="ChEBI" id="CHEBI:15379"/>
        <dbReference type="ChEBI" id="CHEBI:33737"/>
        <dbReference type="ChEBI" id="CHEBI:33738"/>
        <dbReference type="ChEBI" id="CHEBI:64694"/>
        <dbReference type="ChEBI" id="CHEBI:78396"/>
        <dbReference type="EC" id="1.14.15.45"/>
    </reaction>
</comment>
<dbReference type="SUPFAM" id="SSF51905">
    <property type="entry name" value="FAD/NAD(P)-binding domain"/>
    <property type="match status" value="1"/>
</dbReference>
<dbReference type="InterPro" id="IPR010971">
    <property type="entry name" value="UbiH/COQ6"/>
</dbReference>
<dbReference type="FunFam" id="3.30.9.10:FF:000111">
    <property type="entry name" value="Ubiquinone biosynthesis monooxygenase COQ6, mitochondrial"/>
    <property type="match status" value="1"/>
</dbReference>
<organism evidence="13 14">
    <name type="scientific">Saponaria officinalis</name>
    <name type="common">Common soapwort</name>
    <name type="synonym">Lychnis saponaria</name>
    <dbReference type="NCBI Taxonomy" id="3572"/>
    <lineage>
        <taxon>Eukaryota</taxon>
        <taxon>Viridiplantae</taxon>
        <taxon>Streptophyta</taxon>
        <taxon>Embryophyta</taxon>
        <taxon>Tracheophyta</taxon>
        <taxon>Spermatophyta</taxon>
        <taxon>Magnoliopsida</taxon>
        <taxon>eudicotyledons</taxon>
        <taxon>Gunneridae</taxon>
        <taxon>Pentapetalae</taxon>
        <taxon>Caryophyllales</taxon>
        <taxon>Caryophyllaceae</taxon>
        <taxon>Caryophylleae</taxon>
        <taxon>Saponaria</taxon>
    </lineage>
</organism>
<name>A0AAW1L1U6_SAPOF</name>
<comment type="subcellular location">
    <subcellularLocation>
        <location evidence="11">Mitochondrion inner membrane</location>
        <topology evidence="11">Peripheral membrane protein</topology>
        <orientation evidence="11">Matrix side</orientation>
    </subcellularLocation>
</comment>
<dbReference type="InterPro" id="IPR002938">
    <property type="entry name" value="FAD-bd"/>
</dbReference>
<evidence type="ECO:0000256" key="4">
    <source>
        <dbReference type="ARBA" id="ARBA00022688"/>
    </source>
</evidence>
<evidence type="ECO:0000256" key="3">
    <source>
        <dbReference type="ARBA" id="ARBA00022630"/>
    </source>
</evidence>
<dbReference type="EC" id="1.14.15.45" evidence="11"/>
<dbReference type="Pfam" id="PF01494">
    <property type="entry name" value="FAD_binding_3"/>
    <property type="match status" value="2"/>
</dbReference>
<evidence type="ECO:0000313" key="14">
    <source>
        <dbReference type="Proteomes" id="UP001443914"/>
    </source>
</evidence>
<evidence type="ECO:0000256" key="11">
    <source>
        <dbReference type="HAMAP-Rule" id="MF_03193"/>
    </source>
</evidence>
<dbReference type="InterPro" id="IPR051205">
    <property type="entry name" value="UbiH/COQ6_monooxygenase"/>
</dbReference>
<keyword evidence="7 11" id="KW-0560">Oxidoreductase</keyword>
<dbReference type="GO" id="GO:0071949">
    <property type="term" value="F:FAD binding"/>
    <property type="evidence" value="ECO:0007669"/>
    <property type="project" value="InterPro"/>
</dbReference>
<keyword evidence="3 11" id="KW-0285">Flavoprotein</keyword>
<gene>
    <name evidence="11" type="primary">COQ6</name>
    <name evidence="13" type="ORF">RND81_05G235800</name>
</gene>
<comment type="catalytic activity">
    <reaction evidence="11">
        <text>a 2-methoxy-6-(all-trans-polyprenyl)phenol + 2 reduced [2Fe-2S]-[ferredoxin] + O2 + 2 H(+) = a 2-methoxy-6-(all-trans-polyprenyl)benzene-1,4-diol + 2 oxidized [2Fe-2S]-[ferredoxin] + H2O</text>
        <dbReference type="Rhea" id="RHEA:81183"/>
        <dbReference type="Rhea" id="RHEA-COMP:9551"/>
        <dbReference type="Rhea" id="RHEA-COMP:10000"/>
        <dbReference type="Rhea" id="RHEA-COMP:10001"/>
        <dbReference type="Rhea" id="RHEA-COMP:10858"/>
        <dbReference type="ChEBI" id="CHEBI:15377"/>
        <dbReference type="ChEBI" id="CHEBI:15378"/>
        <dbReference type="ChEBI" id="CHEBI:15379"/>
        <dbReference type="ChEBI" id="CHEBI:33737"/>
        <dbReference type="ChEBI" id="CHEBI:33738"/>
        <dbReference type="ChEBI" id="CHEBI:62731"/>
        <dbReference type="ChEBI" id="CHEBI:84166"/>
        <dbReference type="EC" id="1.14.15.46"/>
    </reaction>
</comment>
<sequence length="498" mass="54879">MIRVIGVKLHENGHRLQGLRRFFCNGVGPRVTATNRFDDDQKGENQSAKSVQQYDVAIVGGGMVGMALACSLASSPLTRKLRVAIIDDNPTLTSGDLFSKDDAPDPRVSTITPASISFLQDIGAWKYVEQQRHAYFNMMQVWDYTGLGYTRYNARDVDKEVLGCVVENKVLQRSLSICVQDKEFQKTMLPSRLASINFQSSVSSTKTDSHLAQLELTDGSNLTAKLVVGADGGRSRVRELARFSSTSQKYPQNAIICTVEHHMPNHCAWQRFLPAGPIALLPIGDNYSNIVWTMSPKESSDRKVMTEDDFVKAVNHALDYGYGPHPQSNSSLDKFFSRLTTDVASSNESFEIPPKITRLASDRMVFPLSLVHTSTYAKKRVALIGDAAHTVHPLAGQGVNLGFGDASALSKVLSQGTAVGIDIGQLSLLQKYEAERKPANYMMATILDSIQKGYSFDLGPLNALRAAAFHGAQYISPLKKNIILYASGERRFPFFSWN</sequence>
<evidence type="ECO:0000256" key="1">
    <source>
        <dbReference type="ARBA" id="ARBA00001974"/>
    </source>
</evidence>
<keyword evidence="14" id="KW-1185">Reference proteome</keyword>
<keyword evidence="8 11" id="KW-0503">Monooxygenase</keyword>
<dbReference type="GO" id="GO:0016120">
    <property type="term" value="P:carotene biosynthetic process"/>
    <property type="evidence" value="ECO:0007669"/>
    <property type="project" value="TreeGrafter"/>
</dbReference>
<evidence type="ECO:0000256" key="2">
    <source>
        <dbReference type="ARBA" id="ARBA00005349"/>
    </source>
</evidence>
<dbReference type="Gene3D" id="3.50.50.60">
    <property type="entry name" value="FAD/NAD(P)-binding domain"/>
    <property type="match status" value="2"/>
</dbReference>
<dbReference type="NCBIfam" id="TIGR01988">
    <property type="entry name" value="Ubi-OHases"/>
    <property type="match status" value="1"/>
</dbReference>
<evidence type="ECO:0000259" key="12">
    <source>
        <dbReference type="Pfam" id="PF01494"/>
    </source>
</evidence>
<dbReference type="PROSITE" id="PS01304">
    <property type="entry name" value="UBIH"/>
    <property type="match status" value="1"/>
</dbReference>
<dbReference type="GO" id="GO:0016712">
    <property type="term" value="F:oxidoreductase activity, acting on paired donors, with incorporation or reduction of molecular oxygen, reduced flavin or flavoprotein as one donor, and incorporation of one atom of oxygen"/>
    <property type="evidence" value="ECO:0007669"/>
    <property type="project" value="UniProtKB-UniRule"/>
</dbReference>
<dbReference type="InterPro" id="IPR000689">
    <property type="entry name" value="UbQ_mOase_COQ6"/>
</dbReference>
<comment type="similarity">
    <text evidence="2 11">Belongs to the UbiH/COQ6 family.</text>
</comment>
<proteinExistence type="inferred from homology"/>
<dbReference type="Proteomes" id="UP001443914">
    <property type="component" value="Unassembled WGS sequence"/>
</dbReference>
<dbReference type="NCBIfam" id="TIGR01989">
    <property type="entry name" value="COQ6"/>
    <property type="match status" value="1"/>
</dbReference>
<evidence type="ECO:0000256" key="9">
    <source>
        <dbReference type="ARBA" id="ARBA00023128"/>
    </source>
</evidence>
<dbReference type="EMBL" id="JBDFQZ010000005">
    <property type="protein sequence ID" value="KAK9726765.1"/>
    <property type="molecule type" value="Genomic_DNA"/>
</dbReference>
<keyword evidence="9 11" id="KW-0496">Mitochondrion</keyword>
<dbReference type="InterPro" id="IPR018168">
    <property type="entry name" value="Ubi_Hdrlase_CS"/>
</dbReference>
<dbReference type="GO" id="GO:0016123">
    <property type="term" value="P:xanthophyll biosynthetic process"/>
    <property type="evidence" value="ECO:0007669"/>
    <property type="project" value="TreeGrafter"/>
</dbReference>
<comment type="cofactor">
    <cofactor evidence="1 11">
        <name>FAD</name>
        <dbReference type="ChEBI" id="CHEBI:57692"/>
    </cofactor>
</comment>
<keyword evidence="5 11" id="KW-0999">Mitochondrion inner membrane</keyword>
<dbReference type="PANTHER" id="PTHR43876:SF7">
    <property type="entry name" value="UBIQUINONE BIOSYNTHESIS MONOOXYGENASE COQ6, MITOCHONDRIAL"/>
    <property type="match status" value="1"/>
</dbReference>
<evidence type="ECO:0000313" key="13">
    <source>
        <dbReference type="EMBL" id="KAK9726765.1"/>
    </source>
</evidence>
<reference evidence="13" key="1">
    <citation type="submission" date="2024-03" db="EMBL/GenBank/DDBJ databases">
        <title>WGS assembly of Saponaria officinalis var. Norfolk2.</title>
        <authorList>
            <person name="Jenkins J."/>
            <person name="Shu S."/>
            <person name="Grimwood J."/>
            <person name="Barry K."/>
            <person name="Goodstein D."/>
            <person name="Schmutz J."/>
            <person name="Leebens-Mack J."/>
            <person name="Osbourn A."/>
        </authorList>
    </citation>
    <scope>NUCLEOTIDE SEQUENCE [LARGE SCALE GENOMIC DNA]</scope>
    <source>
        <strain evidence="13">JIC</strain>
    </source>
</reference>
<dbReference type="InterPro" id="IPR036188">
    <property type="entry name" value="FAD/NAD-bd_sf"/>
</dbReference>
<comment type="subunit">
    <text evidence="11">Component of a multi-subunit COQ enzyme complex.</text>
</comment>
<evidence type="ECO:0000256" key="8">
    <source>
        <dbReference type="ARBA" id="ARBA00023033"/>
    </source>
</evidence>
<dbReference type="EC" id="1.14.15.46" evidence="11"/>
<accession>A0AAW1L1U6</accession>
<dbReference type="PANTHER" id="PTHR43876">
    <property type="entry name" value="UBIQUINONE BIOSYNTHESIS MONOOXYGENASE COQ6, MITOCHONDRIAL"/>
    <property type="match status" value="1"/>
</dbReference>
<dbReference type="GO" id="GO:0106364">
    <property type="term" value="F:4-hydroxy-3-all-trans-polyprenylbenzoate oxygenase activity"/>
    <property type="evidence" value="ECO:0007669"/>
    <property type="project" value="UniProtKB-EC"/>
</dbReference>
<evidence type="ECO:0000256" key="7">
    <source>
        <dbReference type="ARBA" id="ARBA00023002"/>
    </source>
</evidence>
<dbReference type="GO" id="GO:0120538">
    <property type="term" value="F:2-methoxy-6-polyprenolphenol 4-hydroxylase activity"/>
    <property type="evidence" value="ECO:0007669"/>
    <property type="project" value="UniProtKB-EC"/>
</dbReference>
<dbReference type="FunFam" id="3.50.50.60:FF:000021">
    <property type="entry name" value="Ubiquinone biosynthesis monooxygenase COQ6"/>
    <property type="match status" value="1"/>
</dbReference>
<evidence type="ECO:0000256" key="6">
    <source>
        <dbReference type="ARBA" id="ARBA00022827"/>
    </source>
</evidence>
<protein>
    <recommendedName>
        <fullName evidence="11">Ubiquinone biosynthesis monooxygenase COQ6, mitochondrial</fullName>
        <ecNumber evidence="11">1.14.15.45</ecNumber>
    </recommendedName>
    <alternativeName>
        <fullName evidence="11">2-methoxy-6-polyprenolphenol 4-hydroxylase</fullName>
        <ecNumber evidence="11">1.14.15.46</ecNumber>
    </alternativeName>
</protein>
<comment type="pathway">
    <text evidence="11">Cofactor biosynthesis; ubiquinone biosynthesis.</text>
</comment>
<keyword evidence="10 11" id="KW-0472">Membrane</keyword>
<comment type="function">
    <text evidence="11">FAD-dependent monooxygenase required for two non-consecutive steps during ubiquinone biosynthesis. Required for the C5-ring hydroxylation during ubiquinone biosynthesis by catalyzing the hydroxylation of 4-hydroxy-3-(all-trans-polyprenyl)benzoic acid to 3,4-dihydroxy-5-(all-trans-polyprenyl)benzoic acid. Also acts downstream of coq4, for the C1-hydroxylation during ubiquinone biosynthesis by catalyzing the hydroxylation of 2-methoxy-6-(all-trans-polyprenyl)phenol to 2-methoxy-6-(all-trans-polyprenyl)benzene-1,4-diol. The electrons required for the hydroxylation reaction are funneled indirectly to coq6 from NADPH via a ferredoxin/ferredoxin reductase system.</text>
</comment>
<keyword evidence="4 11" id="KW-0831">Ubiquinone biosynthesis</keyword>
<dbReference type="AlphaFoldDB" id="A0AAW1L1U6"/>
<evidence type="ECO:0000256" key="10">
    <source>
        <dbReference type="ARBA" id="ARBA00023136"/>
    </source>
</evidence>
<comment type="caution">
    <text evidence="13">The sequence shown here is derived from an EMBL/GenBank/DDBJ whole genome shotgun (WGS) entry which is preliminary data.</text>
</comment>
<feature type="domain" description="FAD-binding" evidence="12">
    <location>
        <begin position="369"/>
        <end position="439"/>
    </location>
</feature>
<dbReference type="HAMAP" id="MF_03193">
    <property type="entry name" value="COQ6_monooxygenase"/>
    <property type="match status" value="1"/>
</dbReference>
<dbReference type="PRINTS" id="PR00420">
    <property type="entry name" value="RNGMNOXGNASE"/>
</dbReference>
<feature type="domain" description="FAD-binding" evidence="12">
    <location>
        <begin position="54"/>
        <end position="318"/>
    </location>
</feature>
<evidence type="ECO:0000256" key="5">
    <source>
        <dbReference type="ARBA" id="ARBA00022792"/>
    </source>
</evidence>
<dbReference type="GO" id="GO:0031314">
    <property type="term" value="C:extrinsic component of mitochondrial inner membrane"/>
    <property type="evidence" value="ECO:0007669"/>
    <property type="project" value="UniProtKB-UniRule"/>
</dbReference>
<keyword evidence="6 11" id="KW-0274">FAD</keyword>